<proteinExistence type="predicted"/>
<keyword evidence="1" id="KW-0812">Transmembrane</keyword>
<dbReference type="STRING" id="1185767.IIF7_14409"/>
<evidence type="ECO:0000256" key="1">
    <source>
        <dbReference type="SAM" id="Phobius"/>
    </source>
</evidence>
<comment type="caution">
    <text evidence="2">The sequence shown here is derived from an EMBL/GenBank/DDBJ whole genome shotgun (WGS) entry which is preliminary data.</text>
</comment>
<keyword evidence="3" id="KW-1185">Reference proteome</keyword>
<reference evidence="2 3" key="1">
    <citation type="submission" date="2013-04" db="EMBL/GenBank/DDBJ databases">
        <title>Zunongwangia sp. 22II14-10F7 Genome Sequencing.</title>
        <authorList>
            <person name="Lai Q."/>
            <person name="Shao Z."/>
        </authorList>
    </citation>
    <scope>NUCLEOTIDE SEQUENCE [LARGE SCALE GENOMIC DNA]</scope>
    <source>
        <strain evidence="2 3">22II14-10F7</strain>
    </source>
</reference>
<organism evidence="2 3">
    <name type="scientific">Zunongwangia atlantica 22II14-10F7</name>
    <dbReference type="NCBI Taxonomy" id="1185767"/>
    <lineage>
        <taxon>Bacteria</taxon>
        <taxon>Pseudomonadati</taxon>
        <taxon>Bacteroidota</taxon>
        <taxon>Flavobacteriia</taxon>
        <taxon>Flavobacteriales</taxon>
        <taxon>Flavobacteriaceae</taxon>
        <taxon>Zunongwangia</taxon>
    </lineage>
</organism>
<gene>
    <name evidence="2" type="ORF">IIF7_14409</name>
</gene>
<dbReference type="InterPro" id="IPR036927">
    <property type="entry name" value="Cyt_c_oxase-like_su1_sf"/>
</dbReference>
<dbReference type="Proteomes" id="UP000192746">
    <property type="component" value="Unassembled WGS sequence"/>
</dbReference>
<feature type="transmembrane region" description="Helical" evidence="1">
    <location>
        <begin position="72"/>
        <end position="95"/>
    </location>
</feature>
<feature type="transmembrane region" description="Helical" evidence="1">
    <location>
        <begin position="45"/>
        <end position="65"/>
    </location>
</feature>
<feature type="transmembrane region" description="Helical" evidence="1">
    <location>
        <begin position="9"/>
        <end position="25"/>
    </location>
</feature>
<keyword evidence="1" id="KW-0472">Membrane</keyword>
<protein>
    <submittedName>
        <fullName evidence="2">Uncharacterized protein</fullName>
    </submittedName>
</protein>
<dbReference type="AlphaFoldDB" id="A0A1Y1T1P2"/>
<keyword evidence="1" id="KW-1133">Transmembrane helix</keyword>
<accession>A0A1Y1T1P2</accession>
<dbReference type="Gene3D" id="1.20.210.10">
    <property type="entry name" value="Cytochrome c oxidase-like, subunit I domain"/>
    <property type="match status" value="1"/>
</dbReference>
<sequence>MKLLLEKSYKLFWVLIPFVFMYGLFNKEHSAVLNIHATYFVINHLFFAGLIVIFFALFGLGYWLMDKFNRELISWMTAYHVFISIFGLLILLVFYDDVENLEIDYAFKQTLMLLMLFTAAVTIAAQILFPLNFLVSFLRNKKH</sequence>
<evidence type="ECO:0000313" key="2">
    <source>
        <dbReference type="EMBL" id="ORL44712.1"/>
    </source>
</evidence>
<feature type="transmembrane region" description="Helical" evidence="1">
    <location>
        <begin position="115"/>
        <end position="138"/>
    </location>
</feature>
<dbReference type="OrthoDB" id="1376924at2"/>
<name>A0A1Y1T1P2_9FLAO</name>
<dbReference type="EMBL" id="ARYN01000013">
    <property type="protein sequence ID" value="ORL44712.1"/>
    <property type="molecule type" value="Genomic_DNA"/>
</dbReference>
<evidence type="ECO:0000313" key="3">
    <source>
        <dbReference type="Proteomes" id="UP000192746"/>
    </source>
</evidence>
<dbReference type="RefSeq" id="WP_084842406.1">
    <property type="nucleotide sequence ID" value="NZ_ARYN01000013.1"/>
</dbReference>